<keyword evidence="1" id="KW-1133">Transmembrane helix</keyword>
<keyword evidence="1" id="KW-0812">Transmembrane</keyword>
<proteinExistence type="predicted"/>
<sequence>MITDTGIFLYSGVFFDYLITCFIVKINLVKNFKIKRKNTLVKK</sequence>
<gene>
    <name evidence="2" type="ORF">BEI61_04607</name>
</gene>
<dbReference type="EMBL" id="MCGH01000003">
    <property type="protein sequence ID" value="ODM03804.1"/>
    <property type="molecule type" value="Genomic_DNA"/>
</dbReference>
<feature type="transmembrane region" description="Helical" evidence="1">
    <location>
        <begin position="6"/>
        <end position="28"/>
    </location>
</feature>
<evidence type="ECO:0000313" key="2">
    <source>
        <dbReference type="EMBL" id="ODM03804.1"/>
    </source>
</evidence>
<dbReference type="Proteomes" id="UP000094067">
    <property type="component" value="Unassembled WGS sequence"/>
</dbReference>
<evidence type="ECO:0000256" key="1">
    <source>
        <dbReference type="SAM" id="Phobius"/>
    </source>
</evidence>
<comment type="caution">
    <text evidence="2">The sequence shown here is derived from an EMBL/GenBank/DDBJ whole genome shotgun (WGS) entry which is preliminary data.</text>
</comment>
<organism evidence="2 3">
    <name type="scientific">Eisenbergiella tayi</name>
    <dbReference type="NCBI Taxonomy" id="1432052"/>
    <lineage>
        <taxon>Bacteria</taxon>
        <taxon>Bacillati</taxon>
        <taxon>Bacillota</taxon>
        <taxon>Clostridia</taxon>
        <taxon>Lachnospirales</taxon>
        <taxon>Lachnospiraceae</taxon>
        <taxon>Eisenbergiella</taxon>
    </lineage>
</organism>
<protein>
    <submittedName>
        <fullName evidence="2">Uncharacterized protein</fullName>
    </submittedName>
</protein>
<reference evidence="2 3" key="1">
    <citation type="submission" date="2016-07" db="EMBL/GenBank/DDBJ databases">
        <title>Characterization of isolates of Eisenbergiella tayi derived from blood cultures, using whole genome sequencing.</title>
        <authorList>
            <person name="Burdz T."/>
            <person name="Wiebe D."/>
            <person name="Huynh C."/>
            <person name="Bernard K."/>
        </authorList>
    </citation>
    <scope>NUCLEOTIDE SEQUENCE [LARGE SCALE GENOMIC DNA]</scope>
    <source>
        <strain evidence="2 3">NML 110608</strain>
    </source>
</reference>
<keyword evidence="1" id="KW-0472">Membrane</keyword>
<evidence type="ECO:0000313" key="3">
    <source>
        <dbReference type="Proteomes" id="UP000094067"/>
    </source>
</evidence>
<dbReference type="AlphaFoldDB" id="A0A1E3A4X6"/>
<name>A0A1E3A4X6_9FIRM</name>
<accession>A0A1E3A4X6</accession>